<keyword evidence="2" id="KW-0472">Membrane</keyword>
<feature type="transmembrane region" description="Helical" evidence="2">
    <location>
        <begin position="104"/>
        <end position="123"/>
    </location>
</feature>
<gene>
    <name evidence="4" type="ORF">QIS99_29950</name>
</gene>
<feature type="transmembrane region" description="Helical" evidence="2">
    <location>
        <begin position="143"/>
        <end position="164"/>
    </location>
</feature>
<feature type="transmembrane region" description="Helical" evidence="2">
    <location>
        <begin position="33"/>
        <end position="55"/>
    </location>
</feature>
<dbReference type="Proteomes" id="UP001224661">
    <property type="component" value="Unassembled WGS sequence"/>
</dbReference>
<feature type="transmembrane region" description="Helical" evidence="2">
    <location>
        <begin position="217"/>
        <end position="236"/>
    </location>
</feature>
<feature type="transmembrane region" description="Helical" evidence="2">
    <location>
        <begin position="67"/>
        <end position="92"/>
    </location>
</feature>
<evidence type="ECO:0000256" key="1">
    <source>
        <dbReference type="SAM" id="MobiDB-lite"/>
    </source>
</evidence>
<evidence type="ECO:0000256" key="2">
    <source>
        <dbReference type="SAM" id="Phobius"/>
    </source>
</evidence>
<dbReference type="RefSeq" id="WP_282516865.1">
    <property type="nucleotide sequence ID" value="NZ_JASCIR010000047.1"/>
</dbReference>
<proteinExistence type="predicted"/>
<evidence type="ECO:0000313" key="4">
    <source>
        <dbReference type="EMBL" id="MDI3390383.1"/>
    </source>
</evidence>
<dbReference type="InterPro" id="IPR046675">
    <property type="entry name" value="DUF6545"/>
</dbReference>
<dbReference type="EMBL" id="JASCIR010000047">
    <property type="protein sequence ID" value="MDI3390383.1"/>
    <property type="molecule type" value="Genomic_DNA"/>
</dbReference>
<comment type="caution">
    <text evidence="4">The sequence shown here is derived from an EMBL/GenBank/DDBJ whole genome shotgun (WGS) entry which is preliminary data.</text>
</comment>
<keyword evidence="2" id="KW-1133">Transmembrane helix</keyword>
<name>A0ABT6S2Z2_9ACTN</name>
<feature type="transmembrane region" description="Helical" evidence="2">
    <location>
        <begin position="176"/>
        <end position="197"/>
    </location>
</feature>
<organism evidence="4 5">
    <name type="scientific">Streptomyces solicavernae</name>
    <dbReference type="NCBI Taxonomy" id="3043614"/>
    <lineage>
        <taxon>Bacteria</taxon>
        <taxon>Bacillati</taxon>
        <taxon>Actinomycetota</taxon>
        <taxon>Actinomycetes</taxon>
        <taxon>Kitasatosporales</taxon>
        <taxon>Streptomycetaceae</taxon>
        <taxon>Streptomyces</taxon>
    </lineage>
</organism>
<feature type="transmembrane region" description="Helical" evidence="2">
    <location>
        <begin position="6"/>
        <end position="21"/>
    </location>
</feature>
<accession>A0ABT6S2Z2</accession>
<feature type="domain" description="DUF6545" evidence="3">
    <location>
        <begin position="247"/>
        <end position="386"/>
    </location>
</feature>
<dbReference type="NCBIfam" id="NF042915">
    <property type="entry name" value="MAB_1171c_fam"/>
    <property type="match status" value="1"/>
</dbReference>
<feature type="region of interest" description="Disordered" evidence="1">
    <location>
        <begin position="387"/>
        <end position="411"/>
    </location>
</feature>
<protein>
    <recommendedName>
        <fullName evidence="3">DUF6545 domain-containing protein</fullName>
    </recommendedName>
</protein>
<evidence type="ECO:0000313" key="5">
    <source>
        <dbReference type="Proteomes" id="UP001224661"/>
    </source>
</evidence>
<keyword evidence="2" id="KW-0812">Transmembrane</keyword>
<dbReference type="InterPro" id="IPR050039">
    <property type="entry name" value="MAB_1171c-like"/>
</dbReference>
<sequence length="411" mass="44906">MKDLLHPLGLVLASTGFLLLLRDLRRDRRDRALIALSVAYLASALSYAISLTPVWVRVDAFFGVTNIAVPLAQSCVIGVLVAQAVVLVHWAVPDARRARLRTRLLVLAGAAVIAALGVLFTLLTPAEQRPADFTLYYVHDPYYQAYLTLYITTYTVAETVLAVGCARQARQAASPWIARGLRTISVGAVITLGYSAIRISSVLGAVFGFDVRELEPYAWICGDIGAAVTQVGYFLPTVAARAAETRAWAREHLAYRRLGPLWAALHRAVPSIALLPPPRQLTELLRLRGIGFHVYRRTVEIRDAQIELRPYLDPSAREQAELRRTAQGLSDPDLAAAVTADQLRDALVRQRRGARVDEPAGWADARLPSRTADEETRLLLRVAAHFSPPPVHPAASAASAVKDQDPTGART</sequence>
<reference evidence="4 5" key="1">
    <citation type="submission" date="2023-05" db="EMBL/GenBank/DDBJ databases">
        <title>Draft genome sequence of Streptomyces sp. B-S-A8 isolated from a cave soil in Thailand.</title>
        <authorList>
            <person name="Chamroensaksri N."/>
            <person name="Muangham S."/>
        </authorList>
    </citation>
    <scope>NUCLEOTIDE SEQUENCE [LARGE SCALE GENOMIC DNA]</scope>
    <source>
        <strain evidence="4 5">B-S-A8</strain>
    </source>
</reference>
<evidence type="ECO:0000259" key="3">
    <source>
        <dbReference type="Pfam" id="PF20182"/>
    </source>
</evidence>
<keyword evidence="5" id="KW-1185">Reference proteome</keyword>
<dbReference type="Pfam" id="PF20182">
    <property type="entry name" value="DUF6545"/>
    <property type="match status" value="1"/>
</dbReference>